<evidence type="ECO:0000256" key="1">
    <source>
        <dbReference type="SAM" id="Phobius"/>
    </source>
</evidence>
<gene>
    <name evidence="2" type="ORF">H9631_20515</name>
</gene>
<sequence length="97" mass="11305">MEDFTVKERSSAKKSWVLSISTFVLLQIIFLTMEFTGWIPNLKDMDGTVFGKIAESKFMEEWFNFYETPYFNMCTFIFGITFLSHGVIGALRDVFSE</sequence>
<evidence type="ECO:0000313" key="3">
    <source>
        <dbReference type="Proteomes" id="UP000648182"/>
    </source>
</evidence>
<keyword evidence="1" id="KW-0812">Transmembrane</keyword>
<keyword evidence="3" id="KW-1185">Reference proteome</keyword>
<organism evidence="2 3">
    <name type="scientific">Bacillus norwichensis</name>
    <dbReference type="NCBI Taxonomy" id="2762217"/>
    <lineage>
        <taxon>Bacteria</taxon>
        <taxon>Bacillati</taxon>
        <taxon>Bacillota</taxon>
        <taxon>Bacilli</taxon>
        <taxon>Bacillales</taxon>
        <taxon>Bacillaceae</taxon>
        <taxon>Bacillus</taxon>
    </lineage>
</organism>
<dbReference type="InterPro" id="IPR025627">
    <property type="entry name" value="YfzA"/>
</dbReference>
<dbReference type="EMBL" id="JACSPV010000059">
    <property type="protein sequence ID" value="MBD8007431.1"/>
    <property type="molecule type" value="Genomic_DNA"/>
</dbReference>
<keyword evidence="1" id="KW-1133">Transmembrane helix</keyword>
<evidence type="ECO:0000313" key="2">
    <source>
        <dbReference type="EMBL" id="MBD8007431.1"/>
    </source>
</evidence>
<feature type="transmembrane region" description="Helical" evidence="1">
    <location>
        <begin position="16"/>
        <end position="39"/>
    </location>
</feature>
<reference evidence="2 3" key="1">
    <citation type="submission" date="2020-08" db="EMBL/GenBank/DDBJ databases">
        <title>A Genomic Blueprint of the Chicken Gut Microbiome.</title>
        <authorList>
            <person name="Gilroy R."/>
            <person name="Ravi A."/>
            <person name="Getino M."/>
            <person name="Pursley I."/>
            <person name="Horton D.L."/>
            <person name="Alikhan N.-F."/>
            <person name="Baker D."/>
            <person name="Gharbi K."/>
            <person name="Hall N."/>
            <person name="Watson M."/>
            <person name="Adriaenssens E.M."/>
            <person name="Foster-Nyarko E."/>
            <person name="Jarju S."/>
            <person name="Secka A."/>
            <person name="Antonio M."/>
            <person name="Oren A."/>
            <person name="Chaudhuri R."/>
            <person name="La Ragione R.M."/>
            <person name="Hildebrand F."/>
            <person name="Pallen M.J."/>
        </authorList>
    </citation>
    <scope>NUCLEOTIDE SEQUENCE [LARGE SCALE GENOMIC DNA]</scope>
    <source>
        <strain evidence="2 3">Sa1BUA2</strain>
    </source>
</reference>
<dbReference type="RefSeq" id="WP_191816049.1">
    <property type="nucleotide sequence ID" value="NZ_JACSPV010000059.1"/>
</dbReference>
<protein>
    <recommendedName>
        <fullName evidence="4">YfzA-like protein</fullName>
    </recommendedName>
</protein>
<comment type="caution">
    <text evidence="2">The sequence shown here is derived from an EMBL/GenBank/DDBJ whole genome shotgun (WGS) entry which is preliminary data.</text>
</comment>
<dbReference type="Proteomes" id="UP000648182">
    <property type="component" value="Unassembled WGS sequence"/>
</dbReference>
<dbReference type="Pfam" id="PF14118">
    <property type="entry name" value="YfzA"/>
    <property type="match status" value="1"/>
</dbReference>
<proteinExistence type="predicted"/>
<name>A0ABR8VSP4_9BACI</name>
<keyword evidence="1" id="KW-0472">Membrane</keyword>
<accession>A0ABR8VSP4</accession>
<evidence type="ECO:0008006" key="4">
    <source>
        <dbReference type="Google" id="ProtNLM"/>
    </source>
</evidence>
<feature type="transmembrane region" description="Helical" evidence="1">
    <location>
        <begin position="70"/>
        <end position="91"/>
    </location>
</feature>